<dbReference type="RefSeq" id="XP_007690139.1">
    <property type="nucleotide sequence ID" value="XM_007691949.1"/>
</dbReference>
<evidence type="ECO:0008006" key="3">
    <source>
        <dbReference type="Google" id="ProtNLM"/>
    </source>
</evidence>
<gene>
    <name evidence="1" type="ORF">COCMIDRAFT_38713</name>
</gene>
<organism evidence="1 2">
    <name type="scientific">Bipolaris oryzae ATCC 44560</name>
    <dbReference type="NCBI Taxonomy" id="930090"/>
    <lineage>
        <taxon>Eukaryota</taxon>
        <taxon>Fungi</taxon>
        <taxon>Dikarya</taxon>
        <taxon>Ascomycota</taxon>
        <taxon>Pezizomycotina</taxon>
        <taxon>Dothideomycetes</taxon>
        <taxon>Pleosporomycetidae</taxon>
        <taxon>Pleosporales</taxon>
        <taxon>Pleosporineae</taxon>
        <taxon>Pleosporaceae</taxon>
        <taxon>Bipolaris</taxon>
    </lineage>
</organism>
<dbReference type="EMBL" id="KI964032">
    <property type="protein sequence ID" value="EUC43350.1"/>
    <property type="molecule type" value="Genomic_DNA"/>
</dbReference>
<dbReference type="KEGG" id="bor:COCMIDRAFT_38713"/>
<name>W6Z0C1_COCMI</name>
<proteinExistence type="predicted"/>
<dbReference type="SUPFAM" id="SSF53474">
    <property type="entry name" value="alpha/beta-Hydrolases"/>
    <property type="match status" value="1"/>
</dbReference>
<dbReference type="OrthoDB" id="10019231at2759"/>
<sequence length="193" mass="21596">MSLSKCCIEGKLWDGEPVGEKRSAQAKRATYLETILKLHADQYAKEVNTTVYMLDFYGGEVLPAEFLKDMSQLRKVDLPGVMVRSSKETREPELLRFATELGSQYNRVGAISFCRGGWAVFKLGARSDSSLVYCISAVHPSLLEKLGIEQVEVLVQILAPENDFMFSPEMNAFANRAVPRSGVSYDYQHFLGV</sequence>
<keyword evidence="2" id="KW-1185">Reference proteome</keyword>
<dbReference type="InterPro" id="IPR029058">
    <property type="entry name" value="AB_hydrolase_fold"/>
</dbReference>
<accession>W6Z0C1</accession>
<evidence type="ECO:0000313" key="2">
    <source>
        <dbReference type="Proteomes" id="UP000054032"/>
    </source>
</evidence>
<dbReference type="Proteomes" id="UP000054032">
    <property type="component" value="Unassembled WGS sequence"/>
</dbReference>
<protein>
    <recommendedName>
        <fullName evidence="3">Dienelactone hydrolase domain-containing protein</fullName>
    </recommendedName>
</protein>
<evidence type="ECO:0000313" key="1">
    <source>
        <dbReference type="EMBL" id="EUC43350.1"/>
    </source>
</evidence>
<dbReference type="GeneID" id="19123531"/>
<reference evidence="1 2" key="1">
    <citation type="journal article" date="2013" name="PLoS Genet.">
        <title>Comparative genome structure, secondary metabolite, and effector coding capacity across Cochliobolus pathogens.</title>
        <authorList>
            <person name="Condon B.J."/>
            <person name="Leng Y."/>
            <person name="Wu D."/>
            <person name="Bushley K.E."/>
            <person name="Ohm R.A."/>
            <person name="Otillar R."/>
            <person name="Martin J."/>
            <person name="Schackwitz W."/>
            <person name="Grimwood J."/>
            <person name="MohdZainudin N."/>
            <person name="Xue C."/>
            <person name="Wang R."/>
            <person name="Manning V.A."/>
            <person name="Dhillon B."/>
            <person name="Tu Z.J."/>
            <person name="Steffenson B.J."/>
            <person name="Salamov A."/>
            <person name="Sun H."/>
            <person name="Lowry S."/>
            <person name="LaButti K."/>
            <person name="Han J."/>
            <person name="Copeland A."/>
            <person name="Lindquist E."/>
            <person name="Barry K."/>
            <person name="Schmutz J."/>
            <person name="Baker S.E."/>
            <person name="Ciuffetti L.M."/>
            <person name="Grigoriev I.V."/>
            <person name="Zhong S."/>
            <person name="Turgeon B.G."/>
        </authorList>
    </citation>
    <scope>NUCLEOTIDE SEQUENCE [LARGE SCALE GENOMIC DNA]</scope>
    <source>
        <strain evidence="1 2">ATCC 44560</strain>
    </source>
</reference>
<dbReference type="STRING" id="930090.W6Z0C1"/>
<dbReference type="HOGENOM" id="CLU_054590_2_1_1"/>
<dbReference type="Gene3D" id="3.40.50.1820">
    <property type="entry name" value="alpha/beta hydrolase"/>
    <property type="match status" value="1"/>
</dbReference>
<dbReference type="eggNOG" id="KOG3043">
    <property type="taxonomic scope" value="Eukaryota"/>
</dbReference>
<dbReference type="AlphaFoldDB" id="W6Z0C1"/>